<dbReference type="eggNOG" id="COG1215">
    <property type="taxonomic scope" value="Bacteria"/>
</dbReference>
<dbReference type="CDD" id="cd02522">
    <property type="entry name" value="GT_2_like_a"/>
    <property type="match status" value="1"/>
</dbReference>
<accession>E1K291</accession>
<dbReference type="InterPro" id="IPR001173">
    <property type="entry name" value="Glyco_trans_2-like"/>
</dbReference>
<feature type="domain" description="Glycosyltransferase 2-like" evidence="6">
    <location>
        <begin position="21"/>
        <end position="139"/>
    </location>
</feature>
<dbReference type="AlphaFoldDB" id="E1K291"/>
<dbReference type="NCBIfam" id="TIGR04283">
    <property type="entry name" value="glyco_like_mftF"/>
    <property type="match status" value="1"/>
</dbReference>
<dbReference type="Pfam" id="PF00535">
    <property type="entry name" value="Glycos_transf_2"/>
    <property type="match status" value="1"/>
</dbReference>
<dbReference type="PANTHER" id="PTHR43646:SF2">
    <property type="entry name" value="GLYCOSYLTRANSFERASE 2-LIKE DOMAIN-CONTAINING PROTEIN"/>
    <property type="match status" value="1"/>
</dbReference>
<sequence>MRITSGRENPVAPRPGRPFFSVVTPVLGEARRINALVDHVRTVGYGLSVEIIMVDGDPAGSTLTALDREGVLALTAPRGRARQLNAGAGAASGEHLLFLHADTRLPARAFEDAAKALDAGAALGAFSLAIRSKNPWLRLVAAGATLRSKWFDLPYGDQAQFLRRDLFFALGGFPDIPIMEDVALVRAVRRAGGKIAVLPSRASTSARRWEAEGTFRTTARNLALLTLYSLGVPPGRFARHYPPMPDAHREGER</sequence>
<dbReference type="SUPFAM" id="SSF53448">
    <property type="entry name" value="Nucleotide-diphospho-sugar transferases"/>
    <property type="match status" value="1"/>
</dbReference>
<evidence type="ECO:0000256" key="2">
    <source>
        <dbReference type="ARBA" id="ARBA00022475"/>
    </source>
</evidence>
<evidence type="ECO:0000256" key="4">
    <source>
        <dbReference type="ARBA" id="ARBA00022679"/>
    </source>
</evidence>
<dbReference type="InterPro" id="IPR029044">
    <property type="entry name" value="Nucleotide-diphossugar_trans"/>
</dbReference>
<dbReference type="GO" id="GO:0005886">
    <property type="term" value="C:plasma membrane"/>
    <property type="evidence" value="ECO:0007669"/>
    <property type="project" value="UniProtKB-SubCell"/>
</dbReference>
<evidence type="ECO:0000256" key="3">
    <source>
        <dbReference type="ARBA" id="ARBA00022676"/>
    </source>
</evidence>
<dbReference type="GO" id="GO:0016757">
    <property type="term" value="F:glycosyltransferase activity"/>
    <property type="evidence" value="ECO:0007669"/>
    <property type="project" value="UniProtKB-KW"/>
</dbReference>
<evidence type="ECO:0000256" key="1">
    <source>
        <dbReference type="ARBA" id="ARBA00004236"/>
    </source>
</evidence>
<evidence type="ECO:0000313" key="8">
    <source>
        <dbReference type="Proteomes" id="UP000006250"/>
    </source>
</evidence>
<organism evidence="7 8">
    <name type="scientific">Solidesulfovibrio fructosivorans JJ]</name>
    <dbReference type="NCBI Taxonomy" id="596151"/>
    <lineage>
        <taxon>Bacteria</taxon>
        <taxon>Pseudomonadati</taxon>
        <taxon>Thermodesulfobacteriota</taxon>
        <taxon>Desulfovibrionia</taxon>
        <taxon>Desulfovibrionales</taxon>
        <taxon>Desulfovibrionaceae</taxon>
        <taxon>Solidesulfovibrio</taxon>
    </lineage>
</organism>
<dbReference type="Gene3D" id="3.90.550.10">
    <property type="entry name" value="Spore Coat Polysaccharide Biosynthesis Protein SpsA, Chain A"/>
    <property type="match status" value="1"/>
</dbReference>
<dbReference type="EMBL" id="AECZ01000052">
    <property type="protein sequence ID" value="EFL49277.1"/>
    <property type="molecule type" value="Genomic_DNA"/>
</dbReference>
<gene>
    <name evidence="7" type="ORF">DesfrDRAFT_3991</name>
</gene>
<dbReference type="STRING" id="596151.DesfrDRAFT_3991"/>
<protein>
    <submittedName>
        <fullName evidence="7">Glycosyl transferase family 2</fullName>
    </submittedName>
</protein>
<dbReference type="InterPro" id="IPR026461">
    <property type="entry name" value="Trfase_2_rSAM/seldom_assoc"/>
</dbReference>
<dbReference type="PANTHER" id="PTHR43646">
    <property type="entry name" value="GLYCOSYLTRANSFERASE"/>
    <property type="match status" value="1"/>
</dbReference>
<dbReference type="Proteomes" id="UP000006250">
    <property type="component" value="Unassembled WGS sequence"/>
</dbReference>
<keyword evidence="8" id="KW-1185">Reference proteome</keyword>
<keyword evidence="2" id="KW-1003">Cell membrane</keyword>
<evidence type="ECO:0000313" key="7">
    <source>
        <dbReference type="EMBL" id="EFL49277.1"/>
    </source>
</evidence>
<comment type="caution">
    <text evidence="7">The sequence shown here is derived from an EMBL/GenBank/DDBJ whole genome shotgun (WGS) entry which is preliminary data.</text>
</comment>
<dbReference type="OrthoDB" id="5291101at2"/>
<keyword evidence="5" id="KW-0472">Membrane</keyword>
<keyword evidence="3" id="KW-0328">Glycosyltransferase</keyword>
<reference evidence="7 8" key="1">
    <citation type="submission" date="2010-08" db="EMBL/GenBank/DDBJ databases">
        <title>The draft genome of Desulfovibrio fructosovorans JJ.</title>
        <authorList>
            <consortium name="US DOE Joint Genome Institute (JGI-PGF)"/>
            <person name="Lucas S."/>
            <person name="Copeland A."/>
            <person name="Lapidus A."/>
            <person name="Cheng J.-F."/>
            <person name="Bruce D."/>
            <person name="Goodwin L."/>
            <person name="Pitluck S."/>
            <person name="Land M.L."/>
            <person name="Hauser L."/>
            <person name="Chang Y.-J."/>
            <person name="Jeffries C."/>
            <person name="Wall J.D."/>
            <person name="Stahl D.A."/>
            <person name="Arkin A.P."/>
            <person name="Dehal P."/>
            <person name="Stolyar S.M."/>
            <person name="Hazen T.C."/>
            <person name="Woyke T.J."/>
        </authorList>
    </citation>
    <scope>NUCLEOTIDE SEQUENCE [LARGE SCALE GENOMIC DNA]</scope>
    <source>
        <strain evidence="7 8">JJ</strain>
    </source>
</reference>
<comment type="subcellular location">
    <subcellularLocation>
        <location evidence="1">Cell membrane</location>
    </subcellularLocation>
</comment>
<keyword evidence="4 7" id="KW-0808">Transferase</keyword>
<proteinExistence type="predicted"/>
<evidence type="ECO:0000256" key="5">
    <source>
        <dbReference type="ARBA" id="ARBA00023136"/>
    </source>
</evidence>
<name>E1K291_SOLFR</name>
<evidence type="ECO:0000259" key="6">
    <source>
        <dbReference type="Pfam" id="PF00535"/>
    </source>
</evidence>
<dbReference type="RefSeq" id="WP_005996934.1">
    <property type="nucleotide sequence ID" value="NZ_AECZ01000052.1"/>
</dbReference>